<dbReference type="InterPro" id="IPR013249">
    <property type="entry name" value="RNA_pol_sigma70_r4_t2"/>
</dbReference>
<reference evidence="9 16" key="3">
    <citation type="journal article" date="2019" name="Nat. Med.">
        <title>A library of human gut bacterial isolates paired with longitudinal multiomics data enables mechanistic microbiome research.</title>
        <authorList>
            <person name="Poyet M."/>
            <person name="Groussin M."/>
            <person name="Gibbons S.M."/>
            <person name="Avila-Pacheco J."/>
            <person name="Jiang X."/>
            <person name="Kearney S.M."/>
            <person name="Perrotta A.R."/>
            <person name="Berdy B."/>
            <person name="Zhao S."/>
            <person name="Lieberman T.D."/>
            <person name="Swanson P.K."/>
            <person name="Smith M."/>
            <person name="Roesemann S."/>
            <person name="Alexander J.E."/>
            <person name="Rich S.A."/>
            <person name="Livny J."/>
            <person name="Vlamakis H."/>
            <person name="Clish C."/>
            <person name="Bullock K."/>
            <person name="Deik A."/>
            <person name="Scott J."/>
            <person name="Pierce K.A."/>
            <person name="Xavier R.J."/>
            <person name="Alm E.J."/>
        </authorList>
    </citation>
    <scope>NUCLEOTIDE SEQUENCE [LARGE SCALE GENOMIC DNA]</scope>
    <source>
        <strain evidence="9 16">BIOML-A31</strain>
    </source>
</reference>
<dbReference type="Gene3D" id="1.10.1740.10">
    <property type="match status" value="1"/>
</dbReference>
<dbReference type="InterPro" id="IPR013324">
    <property type="entry name" value="RNA_pol_sigma_r3/r4-like"/>
</dbReference>
<evidence type="ECO:0000313" key="8">
    <source>
        <dbReference type="EMBL" id="CUP95361.1"/>
    </source>
</evidence>
<dbReference type="Pfam" id="PF08281">
    <property type="entry name" value="Sigma70_r4_2"/>
    <property type="match status" value="1"/>
</dbReference>
<proteinExistence type="inferred from homology"/>
<dbReference type="Proteomes" id="UP000283512">
    <property type="component" value="Unassembled WGS sequence"/>
</dbReference>
<dbReference type="EMBL" id="QRKD01000014">
    <property type="protein sequence ID" value="RHH88267.1"/>
    <property type="molecule type" value="Genomic_DNA"/>
</dbReference>
<evidence type="ECO:0000313" key="10">
    <source>
        <dbReference type="EMBL" id="RGR67082.1"/>
    </source>
</evidence>
<dbReference type="Pfam" id="PF04542">
    <property type="entry name" value="Sigma70_r2"/>
    <property type="match status" value="1"/>
</dbReference>
<evidence type="ECO:0000313" key="13">
    <source>
        <dbReference type="Proteomes" id="UP000095725"/>
    </source>
</evidence>
<dbReference type="PANTHER" id="PTHR43133">
    <property type="entry name" value="RNA POLYMERASE ECF-TYPE SIGMA FACTO"/>
    <property type="match status" value="1"/>
</dbReference>
<dbReference type="EMBL" id="CZAI01000001">
    <property type="protein sequence ID" value="CUO66963.1"/>
    <property type="molecule type" value="Genomic_DNA"/>
</dbReference>
<reference evidence="14 15" key="2">
    <citation type="submission" date="2018-08" db="EMBL/GenBank/DDBJ databases">
        <title>A genome reference for cultivated species of the human gut microbiota.</title>
        <authorList>
            <person name="Zou Y."/>
            <person name="Xue W."/>
            <person name="Luo G."/>
        </authorList>
    </citation>
    <scope>NUCLEOTIDE SEQUENCE [LARGE SCALE GENOMIC DNA]</scope>
    <source>
        <strain evidence="10 15">AF24-29LB</strain>
        <strain evidence="11 14">AM16-49B</strain>
    </source>
</reference>
<evidence type="ECO:0000313" key="12">
    <source>
        <dbReference type="Proteomes" id="UP000095657"/>
    </source>
</evidence>
<comment type="similarity">
    <text evidence="1">Belongs to the sigma-70 factor family. ECF subfamily.</text>
</comment>
<evidence type="ECO:0000313" key="16">
    <source>
        <dbReference type="Proteomes" id="UP000475905"/>
    </source>
</evidence>
<dbReference type="KEGG" id="bcac:CGC64_04675"/>
<dbReference type="InterPro" id="IPR036388">
    <property type="entry name" value="WH-like_DNA-bd_sf"/>
</dbReference>
<evidence type="ECO:0000313" key="7">
    <source>
        <dbReference type="EMBL" id="CUO66963.1"/>
    </source>
</evidence>
<dbReference type="Proteomes" id="UP000095657">
    <property type="component" value="Unassembled WGS sequence"/>
</dbReference>
<keyword evidence="3" id="KW-0731">Sigma factor</keyword>
<dbReference type="InterPro" id="IPR013325">
    <property type="entry name" value="RNA_pol_sigma_r2"/>
</dbReference>
<dbReference type="STRING" id="47678.ERS852494_00468"/>
<dbReference type="InterPro" id="IPR039425">
    <property type="entry name" value="RNA_pol_sigma-70-like"/>
</dbReference>
<organism evidence="8 13">
    <name type="scientific">Bacteroides caccae</name>
    <dbReference type="NCBI Taxonomy" id="47678"/>
    <lineage>
        <taxon>Bacteria</taxon>
        <taxon>Pseudomonadati</taxon>
        <taxon>Bacteroidota</taxon>
        <taxon>Bacteroidia</taxon>
        <taxon>Bacteroidales</taxon>
        <taxon>Bacteroidaceae</taxon>
        <taxon>Bacteroides</taxon>
    </lineage>
</organism>
<dbReference type="AlphaFoldDB" id="A0A174SG72"/>
<dbReference type="Proteomes" id="UP000095725">
    <property type="component" value="Unassembled WGS sequence"/>
</dbReference>
<evidence type="ECO:0000256" key="3">
    <source>
        <dbReference type="ARBA" id="ARBA00023082"/>
    </source>
</evidence>
<evidence type="ECO:0000313" key="14">
    <source>
        <dbReference type="Proteomes" id="UP000283512"/>
    </source>
</evidence>
<evidence type="ECO:0000313" key="15">
    <source>
        <dbReference type="Proteomes" id="UP000284205"/>
    </source>
</evidence>
<name>A0A174SG72_9BACE</name>
<sequence length="213" mass="25265">MLLQNTTVVNHSSTIITKYTEYTCMKESKMHYQTKEDAELWVLLIKGDKLALEIMYRRYFPHLLNYGHTISTNEELIKDCIQDLFVNVFNNSKFRPIDHVKSYLYTALRNNLVYKMSSMKETYQLENAEFEIPLTDDELEGLFAHDDTYLERSKLLKEAYRKLSANQRHAVYLYYIKELTWEEVAEILGITVHSSMNLIGRAIVKLRRLFENK</sequence>
<dbReference type="Proteomes" id="UP000284205">
    <property type="component" value="Unassembled WGS sequence"/>
</dbReference>
<dbReference type="GO" id="GO:0006352">
    <property type="term" value="P:DNA-templated transcription initiation"/>
    <property type="evidence" value="ECO:0007669"/>
    <property type="project" value="InterPro"/>
</dbReference>
<dbReference type="CDD" id="cd06171">
    <property type="entry name" value="Sigma70_r4"/>
    <property type="match status" value="1"/>
</dbReference>
<evidence type="ECO:0000256" key="1">
    <source>
        <dbReference type="ARBA" id="ARBA00010641"/>
    </source>
</evidence>
<evidence type="ECO:0000313" key="11">
    <source>
        <dbReference type="EMBL" id="RHH88267.1"/>
    </source>
</evidence>
<keyword evidence="2" id="KW-0805">Transcription regulation</keyword>
<dbReference type="EMBL" id="VVYP01000002">
    <property type="protein sequence ID" value="KAA5465810.1"/>
    <property type="molecule type" value="Genomic_DNA"/>
</dbReference>
<protein>
    <submittedName>
        <fullName evidence="8">RNA polymerase ECF-type sigma factor</fullName>
    </submittedName>
    <submittedName>
        <fullName evidence="9">Sigma-70 family RNA polymerase sigma factor</fullName>
    </submittedName>
</protein>
<keyword evidence="4" id="KW-0804">Transcription</keyword>
<dbReference type="SUPFAM" id="SSF88946">
    <property type="entry name" value="Sigma2 domain of RNA polymerase sigma factors"/>
    <property type="match status" value="1"/>
</dbReference>
<feature type="domain" description="RNA polymerase sigma factor 70 region 4 type 2" evidence="6">
    <location>
        <begin position="156"/>
        <end position="206"/>
    </location>
</feature>
<dbReference type="InterPro" id="IPR007627">
    <property type="entry name" value="RNA_pol_sigma70_r2"/>
</dbReference>
<dbReference type="EMBL" id="CZBL01000004">
    <property type="protein sequence ID" value="CUP95361.1"/>
    <property type="molecule type" value="Genomic_DNA"/>
</dbReference>
<dbReference type="NCBIfam" id="TIGR02937">
    <property type="entry name" value="sigma70-ECF"/>
    <property type="match status" value="1"/>
</dbReference>
<dbReference type="EMBL" id="QRUO01000024">
    <property type="protein sequence ID" value="RGR67082.1"/>
    <property type="molecule type" value="Genomic_DNA"/>
</dbReference>
<dbReference type="GO" id="GO:0016987">
    <property type="term" value="F:sigma factor activity"/>
    <property type="evidence" value="ECO:0007669"/>
    <property type="project" value="UniProtKB-KW"/>
</dbReference>
<dbReference type="GO" id="GO:0003677">
    <property type="term" value="F:DNA binding"/>
    <property type="evidence" value="ECO:0007669"/>
    <property type="project" value="InterPro"/>
</dbReference>
<dbReference type="InterPro" id="IPR014284">
    <property type="entry name" value="RNA_pol_sigma-70_dom"/>
</dbReference>
<evidence type="ECO:0000313" key="9">
    <source>
        <dbReference type="EMBL" id="KAA5465810.1"/>
    </source>
</evidence>
<evidence type="ECO:0000259" key="5">
    <source>
        <dbReference type="Pfam" id="PF04542"/>
    </source>
</evidence>
<dbReference type="PANTHER" id="PTHR43133:SF46">
    <property type="entry name" value="RNA POLYMERASE SIGMA-70 FACTOR ECF SUBFAMILY"/>
    <property type="match status" value="1"/>
</dbReference>
<dbReference type="Gene3D" id="1.10.10.10">
    <property type="entry name" value="Winged helix-like DNA-binding domain superfamily/Winged helix DNA-binding domain"/>
    <property type="match status" value="1"/>
</dbReference>
<accession>A0A174SG72</accession>
<feature type="domain" description="RNA polymerase sigma-70 region 2" evidence="5">
    <location>
        <begin position="55"/>
        <end position="112"/>
    </location>
</feature>
<evidence type="ECO:0000256" key="2">
    <source>
        <dbReference type="ARBA" id="ARBA00023015"/>
    </source>
</evidence>
<gene>
    <name evidence="11" type="ORF">DW190_14270</name>
    <name evidence="10" type="ORF">DWY26_19440</name>
    <name evidence="7" type="ORF">ERS852494_00468</name>
    <name evidence="8" type="ORF">ERS852558_01415</name>
    <name evidence="9" type="ORF">F2Y36_02170</name>
</gene>
<dbReference type="Proteomes" id="UP000475905">
    <property type="component" value="Unassembled WGS sequence"/>
</dbReference>
<evidence type="ECO:0000256" key="4">
    <source>
        <dbReference type="ARBA" id="ARBA00023163"/>
    </source>
</evidence>
<evidence type="ECO:0000259" key="6">
    <source>
        <dbReference type="Pfam" id="PF08281"/>
    </source>
</evidence>
<dbReference type="SUPFAM" id="SSF88659">
    <property type="entry name" value="Sigma3 and sigma4 domains of RNA polymerase sigma factors"/>
    <property type="match status" value="1"/>
</dbReference>
<reference evidence="12 13" key="1">
    <citation type="submission" date="2015-09" db="EMBL/GenBank/DDBJ databases">
        <authorList>
            <consortium name="Pathogen Informatics"/>
        </authorList>
    </citation>
    <scope>NUCLEOTIDE SEQUENCE [LARGE SCALE GENOMIC DNA]</scope>
    <source>
        <strain evidence="7 12">2789STDY5834880</strain>
        <strain evidence="8 13">2789STDY5834946</strain>
    </source>
</reference>